<keyword evidence="1" id="KW-0812">Transmembrane</keyword>
<evidence type="ECO:0000313" key="2">
    <source>
        <dbReference type="EMBL" id="KAF8690570.1"/>
    </source>
</evidence>
<comment type="caution">
    <text evidence="2">The sequence shown here is derived from an EMBL/GenBank/DDBJ whole genome shotgun (WGS) entry which is preliminary data.</text>
</comment>
<accession>A0A835EE23</accession>
<feature type="transmembrane region" description="Helical" evidence="1">
    <location>
        <begin position="12"/>
        <end position="35"/>
    </location>
</feature>
<dbReference type="AlphaFoldDB" id="A0A835EE23"/>
<dbReference type="PANTHER" id="PTHR33115">
    <property type="entry name" value="ARM REPEAT SUPERFAMILY PROTEIN"/>
    <property type="match status" value="1"/>
</dbReference>
<keyword evidence="1" id="KW-1133">Transmembrane helix</keyword>
<dbReference type="Proteomes" id="UP000636709">
    <property type="component" value="Unassembled WGS sequence"/>
</dbReference>
<sequence length="311" mass="35447">MFVDKPNLKPALVVLYSLALLQGVLFYYCNISAFWEKGLVRRVAQAYKLDDEDQAIESVSHYMREIRVGCEKDPSCQGQELCHLRCGSDGVQLFRKLPLGGKDSGHDYPAVDSSRGEGRADNQHGCVVSSIWRRQVRRDKCYSHKIISRLANDEENFKHMSKMDGITHKIVAVIVGSRYRRSAADILKHLCVHCNCEDTNSENLKQAMIREIPEVLKEVLRGSREQQNDHYLRTNYVKVQEALASLCATVHEKLISTYPDLIEKFNTEEATNICRAISKNPSGVSFADLVTEAKNVVEDYRKRLDLAFFIF</sequence>
<keyword evidence="3" id="KW-1185">Reference proteome</keyword>
<keyword evidence="1" id="KW-0472">Membrane</keyword>
<evidence type="ECO:0000256" key="1">
    <source>
        <dbReference type="SAM" id="Phobius"/>
    </source>
</evidence>
<dbReference type="EMBL" id="JACEFO010001972">
    <property type="protein sequence ID" value="KAF8690570.1"/>
    <property type="molecule type" value="Genomic_DNA"/>
</dbReference>
<proteinExistence type="predicted"/>
<organism evidence="2 3">
    <name type="scientific">Digitaria exilis</name>
    <dbReference type="NCBI Taxonomy" id="1010633"/>
    <lineage>
        <taxon>Eukaryota</taxon>
        <taxon>Viridiplantae</taxon>
        <taxon>Streptophyta</taxon>
        <taxon>Embryophyta</taxon>
        <taxon>Tracheophyta</taxon>
        <taxon>Spermatophyta</taxon>
        <taxon>Magnoliopsida</taxon>
        <taxon>Liliopsida</taxon>
        <taxon>Poales</taxon>
        <taxon>Poaceae</taxon>
        <taxon>PACMAD clade</taxon>
        <taxon>Panicoideae</taxon>
        <taxon>Panicodae</taxon>
        <taxon>Paniceae</taxon>
        <taxon>Anthephorinae</taxon>
        <taxon>Digitaria</taxon>
    </lineage>
</organism>
<evidence type="ECO:0000313" key="3">
    <source>
        <dbReference type="Proteomes" id="UP000636709"/>
    </source>
</evidence>
<name>A0A835EE23_9POAL</name>
<gene>
    <name evidence="2" type="ORF">HU200_040936</name>
</gene>
<reference evidence="2" key="1">
    <citation type="submission" date="2020-07" db="EMBL/GenBank/DDBJ databases">
        <title>Genome sequence and genetic diversity analysis of an under-domesticated orphan crop, white fonio (Digitaria exilis).</title>
        <authorList>
            <person name="Bennetzen J.L."/>
            <person name="Chen S."/>
            <person name="Ma X."/>
            <person name="Wang X."/>
            <person name="Yssel A.E.J."/>
            <person name="Chaluvadi S.R."/>
            <person name="Johnson M."/>
            <person name="Gangashetty P."/>
            <person name="Hamidou F."/>
            <person name="Sanogo M.D."/>
            <person name="Zwaenepoel A."/>
            <person name="Wallace J."/>
            <person name="Van De Peer Y."/>
            <person name="Van Deynze A."/>
        </authorList>
    </citation>
    <scope>NUCLEOTIDE SEQUENCE</scope>
    <source>
        <tissue evidence="2">Leaves</tissue>
    </source>
</reference>
<dbReference type="PANTHER" id="PTHR33115:SF82">
    <property type="entry name" value="OS12G0285100 PROTEIN"/>
    <property type="match status" value="1"/>
</dbReference>
<protein>
    <submittedName>
        <fullName evidence="2">Uncharacterized protein</fullName>
    </submittedName>
</protein>